<dbReference type="PANTHER" id="PTHR47585">
    <property type="match status" value="1"/>
</dbReference>
<gene>
    <name evidence="2" type="ordered locus">Desor_1408</name>
</gene>
<reference evidence="2 3" key="2">
    <citation type="journal article" date="2012" name="J. Bacteriol.">
        <title>Complete genome sequences of Desulfosporosinus orientis DSM765T, Desulfosporosinus youngiae DSM17734T, Desulfosporosinus meridiei DSM13257T, and Desulfosporosinus acidiphilus DSM22704T.</title>
        <authorList>
            <person name="Pester M."/>
            <person name="Brambilla E."/>
            <person name="Alazard D."/>
            <person name="Rattei T."/>
            <person name="Weinmaier T."/>
            <person name="Han J."/>
            <person name="Lucas S."/>
            <person name="Lapidus A."/>
            <person name="Cheng J.F."/>
            <person name="Goodwin L."/>
            <person name="Pitluck S."/>
            <person name="Peters L."/>
            <person name="Ovchinnikova G."/>
            <person name="Teshima H."/>
            <person name="Detter J.C."/>
            <person name="Han C.S."/>
            <person name="Tapia R."/>
            <person name="Land M.L."/>
            <person name="Hauser L."/>
            <person name="Kyrpides N.C."/>
            <person name="Ivanova N.N."/>
            <person name="Pagani I."/>
            <person name="Huntmann M."/>
            <person name="Wei C.L."/>
            <person name="Davenport K.W."/>
            <person name="Daligault H."/>
            <person name="Chain P.S."/>
            <person name="Chen A."/>
            <person name="Mavromatis K."/>
            <person name="Markowitz V."/>
            <person name="Szeto E."/>
            <person name="Mikhailova N."/>
            <person name="Pati A."/>
            <person name="Wagner M."/>
            <person name="Woyke T."/>
            <person name="Ollivier B."/>
            <person name="Klenk H.P."/>
            <person name="Spring S."/>
            <person name="Loy A."/>
        </authorList>
    </citation>
    <scope>NUCLEOTIDE SEQUENCE [LARGE SCALE GENOMIC DNA]</scope>
    <source>
        <strain evidence="3">ATCC 19365 / DSM 765 / NCIMB 8382 / VKM B-1628</strain>
    </source>
</reference>
<dbReference type="EMBL" id="CP003108">
    <property type="protein sequence ID" value="AET67066.1"/>
    <property type="molecule type" value="Genomic_DNA"/>
</dbReference>
<accession>G7W8C6</accession>
<evidence type="ECO:0000313" key="3">
    <source>
        <dbReference type="Proteomes" id="UP000006346"/>
    </source>
</evidence>
<dbReference type="Pfam" id="PF23544">
    <property type="entry name" value="AtuA_ferredoxin"/>
    <property type="match status" value="1"/>
</dbReference>
<dbReference type="OrthoDB" id="21390at2"/>
<dbReference type="PANTHER" id="PTHR47585:SF2">
    <property type="entry name" value="DUF1446 DOMAIN PROTEIN (AFU_ORTHOLOGUE AFUA_6G11420)"/>
    <property type="match status" value="1"/>
</dbReference>
<dbReference type="InterPro" id="IPR056362">
    <property type="entry name" value="AtuA-like_ferredoxin_dom"/>
</dbReference>
<protein>
    <recommendedName>
        <fullName evidence="1">AtuA-like ferredoxin-fold domain-containing protein</fullName>
    </recommendedName>
</protein>
<feature type="domain" description="AtuA-like ferredoxin-fold" evidence="1">
    <location>
        <begin position="4"/>
        <end position="102"/>
    </location>
</feature>
<dbReference type="AlphaFoldDB" id="G7W8C6"/>
<dbReference type="PATRIC" id="fig|768706.3.peg.1394"/>
<dbReference type="RefSeq" id="WP_014183885.1">
    <property type="nucleotide sequence ID" value="NC_016584.1"/>
</dbReference>
<dbReference type="eggNOG" id="ENOG5032S8H">
    <property type="taxonomic scope" value="Bacteria"/>
</dbReference>
<dbReference type="STRING" id="768706.Desor_1408"/>
<evidence type="ECO:0000313" key="2">
    <source>
        <dbReference type="EMBL" id="AET67066.1"/>
    </source>
</evidence>
<dbReference type="HOGENOM" id="CLU_142305_0_0_9"/>
<keyword evidence="3" id="KW-1185">Reference proteome</keyword>
<dbReference type="KEGG" id="dor:Desor_1408"/>
<reference evidence="3" key="1">
    <citation type="submission" date="2011-11" db="EMBL/GenBank/DDBJ databases">
        <title>Complete sequence of Desulfosporosinus orientis DSM 765.</title>
        <authorList>
            <person name="Lucas S."/>
            <person name="Han J."/>
            <person name="Lapidus A."/>
            <person name="Cheng J.-F."/>
            <person name="Goodwin L."/>
            <person name="Pitluck S."/>
            <person name="Peters L."/>
            <person name="Ovchinnikova G."/>
            <person name="Teshima H."/>
            <person name="Detter J.C."/>
            <person name="Han C."/>
            <person name="Tapia R."/>
            <person name="Land M."/>
            <person name="Hauser L."/>
            <person name="Kyrpides N."/>
            <person name="Ivanova N."/>
            <person name="Pagani I."/>
            <person name="Pester M."/>
            <person name="Spring S."/>
            <person name="Ollivier B."/>
            <person name="Rattei T."/>
            <person name="Klenk H.-P."/>
            <person name="Wagner M."/>
            <person name="Loy A."/>
            <person name="Woyke T."/>
        </authorList>
    </citation>
    <scope>NUCLEOTIDE SEQUENCE [LARGE SCALE GENOMIC DNA]</scope>
    <source>
        <strain evidence="3">ATCC 19365 / DSM 765 / NCIMB 8382 / VKM B-1628</strain>
    </source>
</reference>
<organism evidence="2 3">
    <name type="scientific">Desulfosporosinus orientis (strain ATCC 19365 / DSM 765 / NCIMB 8382 / VKM B-1628 / Singapore I)</name>
    <name type="common">Desulfotomaculum orientis</name>
    <dbReference type="NCBI Taxonomy" id="768706"/>
    <lineage>
        <taxon>Bacteria</taxon>
        <taxon>Bacillati</taxon>
        <taxon>Bacillota</taxon>
        <taxon>Clostridia</taxon>
        <taxon>Eubacteriales</taxon>
        <taxon>Desulfitobacteriaceae</taxon>
        <taxon>Desulfosporosinus</taxon>
    </lineage>
</organism>
<name>G7W8C6_DESOD</name>
<dbReference type="Proteomes" id="UP000006346">
    <property type="component" value="Chromosome"/>
</dbReference>
<proteinExistence type="predicted"/>
<sequence length="119" mass="13269">MALVQLSEIAQTRSGDKGDSSDVSIFAQNKELYEIFKQEITEERVFEHFKQLVTGPVQRFEMDNLLALKFLIDGALAGGASQSLRSDSLGKCFGSNLLRMKIEVPDHILAGAKCFRYPN</sequence>
<evidence type="ECO:0000259" key="1">
    <source>
        <dbReference type="Pfam" id="PF23544"/>
    </source>
</evidence>